<dbReference type="InterPro" id="IPR029033">
    <property type="entry name" value="His_PPase_superfam"/>
</dbReference>
<name>A0A4U1FKB0_MONMO</name>
<dbReference type="PANTHER" id="PTHR11931">
    <property type="entry name" value="PHOSPHOGLYCERATE MUTASE"/>
    <property type="match status" value="1"/>
</dbReference>
<dbReference type="CDD" id="cd07040">
    <property type="entry name" value="HP"/>
    <property type="match status" value="1"/>
</dbReference>
<reference evidence="2" key="1">
    <citation type="journal article" date="2019" name="IScience">
        <title>Narwhal Genome Reveals Long-Term Low Genetic Diversity despite Current Large Abundance Size.</title>
        <authorList>
            <person name="Westbury M.V."/>
            <person name="Petersen B."/>
            <person name="Garde E."/>
            <person name="Heide-Jorgensen M.P."/>
            <person name="Lorenzen E.D."/>
        </authorList>
    </citation>
    <scope>NUCLEOTIDE SEQUENCE [LARGE SCALE GENOMIC DNA]</scope>
</reference>
<accession>A0A4U1FKB0</accession>
<dbReference type="Gene3D" id="3.40.50.1240">
    <property type="entry name" value="Phosphoglycerate mutase-like"/>
    <property type="match status" value="1"/>
</dbReference>
<dbReference type="AlphaFoldDB" id="A0A4U1FKB0"/>
<evidence type="ECO:0000313" key="1">
    <source>
        <dbReference type="EMBL" id="TKC50442.1"/>
    </source>
</evidence>
<evidence type="ECO:0000313" key="2">
    <source>
        <dbReference type="Proteomes" id="UP000308365"/>
    </source>
</evidence>
<dbReference type="NCBIfam" id="TIGR01258">
    <property type="entry name" value="pgm_1"/>
    <property type="match status" value="1"/>
</dbReference>
<comment type="caution">
    <text evidence="1">The sequence shown here is derived from an EMBL/GenBank/DDBJ whole genome shotgun (WGS) entry which is preliminary data.</text>
</comment>
<sequence length="156" mass="17529">MQEFDICFTTVQKKAIWIFWTALDANDQHDETQVKIWTCYYVLPPLMKLNHPSTATSIKTESLKDTIARALPFWNEKIVPQMEEGMGVLNTAHGNSLQGTVNPLEGLSEEATVELHLPTGSPTVYELDKKPMEFLGNEEPMCEVMEAMAAQGKAKK</sequence>
<dbReference type="GO" id="GO:0016868">
    <property type="term" value="F:intramolecular phosphotransferase activity"/>
    <property type="evidence" value="ECO:0007669"/>
    <property type="project" value="InterPro"/>
</dbReference>
<dbReference type="InterPro" id="IPR005952">
    <property type="entry name" value="Phosphogly_mut1"/>
</dbReference>
<dbReference type="SUPFAM" id="SSF53254">
    <property type="entry name" value="Phosphoglycerate mutase-like"/>
    <property type="match status" value="1"/>
</dbReference>
<organism evidence="1 2">
    <name type="scientific">Monodon monoceros</name>
    <name type="common">Narwhal</name>
    <name type="synonym">Ceratodon monodon</name>
    <dbReference type="NCBI Taxonomy" id="40151"/>
    <lineage>
        <taxon>Eukaryota</taxon>
        <taxon>Metazoa</taxon>
        <taxon>Chordata</taxon>
        <taxon>Craniata</taxon>
        <taxon>Vertebrata</taxon>
        <taxon>Euteleostomi</taxon>
        <taxon>Mammalia</taxon>
        <taxon>Eutheria</taxon>
        <taxon>Laurasiatheria</taxon>
        <taxon>Artiodactyla</taxon>
        <taxon>Whippomorpha</taxon>
        <taxon>Cetacea</taxon>
        <taxon>Odontoceti</taxon>
        <taxon>Monodontidae</taxon>
        <taxon>Monodon</taxon>
    </lineage>
</organism>
<protein>
    <submittedName>
        <fullName evidence="1">Uncharacterized protein</fullName>
    </submittedName>
</protein>
<dbReference type="Proteomes" id="UP000308365">
    <property type="component" value="Unassembled WGS sequence"/>
</dbReference>
<dbReference type="GO" id="GO:0006096">
    <property type="term" value="P:glycolytic process"/>
    <property type="evidence" value="ECO:0007669"/>
    <property type="project" value="InterPro"/>
</dbReference>
<gene>
    <name evidence="1" type="ORF">EI555_002646</name>
</gene>
<dbReference type="EMBL" id="RWIC01000082">
    <property type="protein sequence ID" value="TKC50442.1"/>
    <property type="molecule type" value="Genomic_DNA"/>
</dbReference>
<proteinExistence type="predicted"/>